<evidence type="ECO:0000313" key="3">
    <source>
        <dbReference type="Proteomes" id="UP001320691"/>
    </source>
</evidence>
<dbReference type="EMBL" id="JANUEK010000004">
    <property type="protein sequence ID" value="MCS4279886.1"/>
    <property type="molecule type" value="Genomic_DNA"/>
</dbReference>
<protein>
    <submittedName>
        <fullName evidence="2">Uncharacterized protein</fullName>
    </submittedName>
</protein>
<comment type="caution">
    <text evidence="2">The sequence shown here is derived from an EMBL/GenBank/DDBJ whole genome shotgun (WGS) entry which is preliminary data.</text>
</comment>
<reference evidence="2" key="1">
    <citation type="submission" date="2022-08" db="EMBL/GenBank/DDBJ databases">
        <title>Genomic analyses of the natural microbiome of Caenorhabditis elegans.</title>
        <authorList>
            <person name="Samuel B."/>
        </authorList>
    </citation>
    <scope>NUCLEOTIDE SEQUENCE</scope>
    <source>
        <strain evidence="2">BIGb0277</strain>
    </source>
</reference>
<feature type="region of interest" description="Disordered" evidence="1">
    <location>
        <begin position="1"/>
        <end position="32"/>
    </location>
</feature>
<proteinExistence type="predicted"/>
<feature type="region of interest" description="Disordered" evidence="1">
    <location>
        <begin position="152"/>
        <end position="200"/>
    </location>
</feature>
<evidence type="ECO:0000256" key="1">
    <source>
        <dbReference type="SAM" id="MobiDB-lite"/>
    </source>
</evidence>
<name>A0AAW5PIT8_9GAMM</name>
<evidence type="ECO:0000313" key="2">
    <source>
        <dbReference type="EMBL" id="MCS4279886.1"/>
    </source>
</evidence>
<accession>A0AAW5PIT8</accession>
<dbReference type="AlphaFoldDB" id="A0AAW5PIT8"/>
<organism evidence="2 3">
    <name type="scientific">Stenotrophomonas rhizophila</name>
    <dbReference type="NCBI Taxonomy" id="216778"/>
    <lineage>
        <taxon>Bacteria</taxon>
        <taxon>Pseudomonadati</taxon>
        <taxon>Pseudomonadota</taxon>
        <taxon>Gammaproteobacteria</taxon>
        <taxon>Lysobacterales</taxon>
        <taxon>Lysobacteraceae</taxon>
        <taxon>Stenotrophomonas</taxon>
    </lineage>
</organism>
<dbReference type="Proteomes" id="UP001320691">
    <property type="component" value="Unassembled WGS sequence"/>
</dbReference>
<sequence>MQHLATPSSVRHETTRPCAGLFRSGGNPADREGASFIRATSRKHARATPRPVGRAMGHATLAGECPPAPACGRPLLLYFAHKRSASHRVHNTSDRSKFRCLAVSVPRASTVEAGGPLGKIKEEGVAAKRRPGDICLGAYRPLRGPHACGISERRQERPGSRATRVRRASSTAAHGMTGPSAVDEEPKKNPGACRGFSCLT</sequence>
<gene>
    <name evidence="2" type="ORF">M2412_001878</name>
</gene>